<evidence type="ECO:0000259" key="11">
    <source>
        <dbReference type="PROSITE" id="PS51163"/>
    </source>
</evidence>
<keyword evidence="12" id="KW-0808">Transferase</keyword>
<dbReference type="Gene3D" id="3.30.420.360">
    <property type="match status" value="1"/>
</dbReference>
<dbReference type="InterPro" id="IPR041440">
    <property type="entry name" value="HypF_C"/>
</dbReference>
<keyword evidence="3" id="KW-0436">Ligase</keyword>
<dbReference type="InterPro" id="IPR011125">
    <property type="entry name" value="Znf_HypF"/>
</dbReference>
<comment type="catalytic activity">
    <reaction evidence="9">
        <text>an acyl phosphate + H2O = a carboxylate + phosphate + H(+)</text>
        <dbReference type="Rhea" id="RHEA:14965"/>
        <dbReference type="ChEBI" id="CHEBI:15377"/>
        <dbReference type="ChEBI" id="CHEBI:15378"/>
        <dbReference type="ChEBI" id="CHEBI:29067"/>
        <dbReference type="ChEBI" id="CHEBI:43474"/>
        <dbReference type="ChEBI" id="CHEBI:59918"/>
        <dbReference type="EC" id="3.6.1.7"/>
    </reaction>
</comment>
<dbReference type="EC" id="6.2.-.-" evidence="8"/>
<dbReference type="NCBIfam" id="TIGR00143">
    <property type="entry name" value="hypF"/>
    <property type="match status" value="1"/>
</dbReference>
<dbReference type="InterPro" id="IPR055128">
    <property type="entry name" value="HypF_C_2"/>
</dbReference>
<organism evidence="12">
    <name type="scientific">Dictyoglomus thermophilum</name>
    <dbReference type="NCBI Taxonomy" id="14"/>
    <lineage>
        <taxon>Bacteria</taxon>
        <taxon>Pseudomonadati</taxon>
        <taxon>Dictyoglomota</taxon>
        <taxon>Dictyoglomia</taxon>
        <taxon>Dictyoglomales</taxon>
        <taxon>Dictyoglomaceae</taxon>
        <taxon>Dictyoglomus</taxon>
    </lineage>
</organism>
<comment type="catalytic activity">
    <reaction evidence="7">
        <text>C-terminal L-cysteinyl-[HypE protein] + carbamoyl phosphate + ATP + H2O = C-terminal S-carboxamide-L-cysteinyl-[HypE protein] + AMP + phosphate + diphosphate + H(+)</text>
        <dbReference type="Rhea" id="RHEA:55636"/>
        <dbReference type="Rhea" id="RHEA-COMP:14247"/>
        <dbReference type="Rhea" id="RHEA-COMP:14392"/>
        <dbReference type="ChEBI" id="CHEBI:15377"/>
        <dbReference type="ChEBI" id="CHEBI:15378"/>
        <dbReference type="ChEBI" id="CHEBI:30616"/>
        <dbReference type="ChEBI" id="CHEBI:33019"/>
        <dbReference type="ChEBI" id="CHEBI:43474"/>
        <dbReference type="ChEBI" id="CHEBI:58228"/>
        <dbReference type="ChEBI" id="CHEBI:76913"/>
        <dbReference type="ChEBI" id="CHEBI:139126"/>
        <dbReference type="ChEBI" id="CHEBI:456215"/>
    </reaction>
</comment>
<dbReference type="GO" id="GO:0051604">
    <property type="term" value="P:protein maturation"/>
    <property type="evidence" value="ECO:0007669"/>
    <property type="project" value="TreeGrafter"/>
</dbReference>
<evidence type="ECO:0000256" key="7">
    <source>
        <dbReference type="ARBA" id="ARBA00048220"/>
    </source>
</evidence>
<dbReference type="InterPro" id="IPR006070">
    <property type="entry name" value="Sua5-like_dom"/>
</dbReference>
<dbReference type="GO" id="GO:0016743">
    <property type="term" value="F:carboxyl- or carbamoyltransferase activity"/>
    <property type="evidence" value="ECO:0007669"/>
    <property type="project" value="UniProtKB-UniRule"/>
</dbReference>
<evidence type="ECO:0000256" key="4">
    <source>
        <dbReference type="ARBA" id="ARBA00022723"/>
    </source>
</evidence>
<dbReference type="GO" id="GO:0003725">
    <property type="term" value="F:double-stranded RNA binding"/>
    <property type="evidence" value="ECO:0007669"/>
    <property type="project" value="InterPro"/>
</dbReference>
<evidence type="ECO:0000256" key="3">
    <source>
        <dbReference type="ARBA" id="ARBA00022598"/>
    </source>
</evidence>
<feature type="domain" description="YrdC-like" evidence="11">
    <location>
        <begin position="195"/>
        <end position="380"/>
    </location>
</feature>
<keyword evidence="4" id="KW-0479">Metal-binding</keyword>
<comment type="caution">
    <text evidence="12">The sequence shown here is derived from an EMBL/GenBank/DDBJ whole genome shotgun (WGS) entry which is preliminary data.</text>
</comment>
<dbReference type="AlphaFoldDB" id="A0A7C3MQ56"/>
<dbReference type="PROSITE" id="PS00150">
    <property type="entry name" value="ACYLPHOSPHATASE_1"/>
    <property type="match status" value="1"/>
</dbReference>
<dbReference type="SUPFAM" id="SSF55821">
    <property type="entry name" value="YrdC/RibB"/>
    <property type="match status" value="1"/>
</dbReference>
<dbReference type="Pfam" id="PF00708">
    <property type="entry name" value="Acylphosphatase"/>
    <property type="match status" value="1"/>
</dbReference>
<dbReference type="Gene3D" id="3.30.420.40">
    <property type="match status" value="1"/>
</dbReference>
<gene>
    <name evidence="12" type="primary">hypF</name>
    <name evidence="12" type="ORF">ENW00_09685</name>
</gene>
<feature type="domain" description="Acylphosphatase-like" evidence="10">
    <location>
        <begin position="4"/>
        <end position="91"/>
    </location>
</feature>
<dbReference type="Gene3D" id="3.30.110.120">
    <property type="match status" value="1"/>
</dbReference>
<dbReference type="GO" id="GO:0016874">
    <property type="term" value="F:ligase activity"/>
    <property type="evidence" value="ECO:0007669"/>
    <property type="project" value="UniProtKB-UniRule"/>
</dbReference>
<dbReference type="SUPFAM" id="SSF54975">
    <property type="entry name" value="Acylphosphatase/BLUF domain-like"/>
    <property type="match status" value="1"/>
</dbReference>
<reference evidence="12" key="1">
    <citation type="journal article" date="2020" name="mSystems">
        <title>Genome- and Community-Level Interaction Insights into Carbon Utilization and Element Cycling Functions of Hydrothermarchaeota in Hydrothermal Sediment.</title>
        <authorList>
            <person name="Zhou Z."/>
            <person name="Liu Y."/>
            <person name="Xu W."/>
            <person name="Pan J."/>
            <person name="Luo Z.H."/>
            <person name="Li M."/>
        </authorList>
    </citation>
    <scope>NUCLEOTIDE SEQUENCE [LARGE SCALE GENOMIC DNA]</scope>
    <source>
        <strain evidence="12">SpSt-81</strain>
    </source>
</reference>
<comment type="similarity">
    <text evidence="2 8">Belongs to the carbamoyltransferase HypF family.</text>
</comment>
<name>A0A7C3MQ56_DICTH</name>
<dbReference type="InterPro" id="IPR036046">
    <property type="entry name" value="Acylphosphatase-like_dom_sf"/>
</dbReference>
<feature type="active site" evidence="9">
    <location>
        <position position="37"/>
    </location>
</feature>
<dbReference type="PANTHER" id="PTHR42959:SF1">
    <property type="entry name" value="CARBAMOYLTRANSFERASE HYPF"/>
    <property type="match status" value="1"/>
</dbReference>
<accession>A0A7C3MQ56</accession>
<feature type="active site" evidence="9">
    <location>
        <position position="19"/>
    </location>
</feature>
<dbReference type="GO" id="GO:0003998">
    <property type="term" value="F:acylphosphatase activity"/>
    <property type="evidence" value="ECO:0007669"/>
    <property type="project" value="UniProtKB-EC"/>
</dbReference>
<sequence>MEKTYKIKIWGIVQGVGFRPFVYRLAKSLNLRGWILNSTGSVHILIQGEEEKIKKFLDDLVKEAPPLSKIEKIEKEEINLSENIIDFSIIESKEDTGFNFISPDIAICEDCFKEMRDPKDRRFNYPFINCTNCGPRYTIIEDLPYDRDKTTMKIFQMCERCEEEYHDPESRRFHAQPISCYDCGPTLWIDGEEASNIFEKIGKYLEEGKILAIKGLGGFHLACDATNERAVIKLRERKKRPSKPFALMMKDMDTIKKYCYVNEDEEKILLSKERPIVLLKIKDPRDISEYVAPNNKYLGIMLPYTPYHYLIFDYFPKPLIMTSGNISDEPIIKDNDHAKERLKNIADVFIFHNRNIAHRVDDSVVFVENKELNIIRRARGYAPDPIKIPIKIKPTLALGGELKNTFSLGKENYVFMSPHVGDLKDKDTLQVYEEIIQEFIRLFRIEPEILVHDLHPQYLSTDFAEKFKKYMEVKAIQHHKAHFFSLLLDRGITDNIICFSFDGTGYGEDGNIWGGEVFIGNLEEVKRVAHFKYFPVAGGDYAIENPRLIALSYITKYLPSEIEKIFPHIDPFEKEITKRLIEKDENIFYTSSCGRIFDLVSALLGIREKIDYEGQAAIELEMEAMESDEEDFYPFKMIKEKETFKIDIYPTIEKIILEKEKYEKKDIAKKFHNTITQIILQISEILREEYKINKIGLSGGVFQNRLLLRTTIPLLRNKGFEVFTHKNVPTNDGGISLGQIILGKE</sequence>
<dbReference type="InterPro" id="IPR017945">
    <property type="entry name" value="DHBP_synth_RibB-like_a/b_dom"/>
</dbReference>
<dbReference type="InterPro" id="IPR001792">
    <property type="entry name" value="Acylphosphatase-like_dom"/>
</dbReference>
<evidence type="ECO:0000256" key="8">
    <source>
        <dbReference type="PIRNR" id="PIRNR006256"/>
    </source>
</evidence>
<dbReference type="Pfam" id="PF07503">
    <property type="entry name" value="zf-HYPF"/>
    <property type="match status" value="2"/>
</dbReference>
<dbReference type="InterPro" id="IPR004421">
    <property type="entry name" value="Carbamoyltransferase_HypF"/>
</dbReference>
<dbReference type="Pfam" id="PF17788">
    <property type="entry name" value="HypF_C"/>
    <property type="match status" value="1"/>
</dbReference>
<evidence type="ECO:0000259" key="10">
    <source>
        <dbReference type="PROSITE" id="PS51160"/>
    </source>
</evidence>
<dbReference type="PROSITE" id="PS51163">
    <property type="entry name" value="YRDC"/>
    <property type="match status" value="1"/>
</dbReference>
<proteinExistence type="inferred from homology"/>
<dbReference type="FunFam" id="3.30.420.40:FF:000124">
    <property type="entry name" value="Carbamoyltransferase HypF"/>
    <property type="match status" value="1"/>
</dbReference>
<dbReference type="Pfam" id="PF22521">
    <property type="entry name" value="HypF_C_2"/>
    <property type="match status" value="1"/>
</dbReference>
<protein>
    <recommendedName>
        <fullName evidence="8">Carbamoyltransferase</fullName>
        <ecNumber evidence="8">6.2.-.-</ecNumber>
    </recommendedName>
</protein>
<dbReference type="InterPro" id="IPR051060">
    <property type="entry name" value="Carbamoyltrans_HypF-like"/>
</dbReference>
<evidence type="ECO:0000256" key="9">
    <source>
        <dbReference type="PROSITE-ProRule" id="PRU00520"/>
    </source>
</evidence>
<evidence type="ECO:0000256" key="6">
    <source>
        <dbReference type="ARBA" id="ARBA00022833"/>
    </source>
</evidence>
<dbReference type="GO" id="GO:0008270">
    <property type="term" value="F:zinc ion binding"/>
    <property type="evidence" value="ECO:0007669"/>
    <property type="project" value="UniProtKB-KW"/>
</dbReference>
<evidence type="ECO:0000313" key="12">
    <source>
        <dbReference type="EMBL" id="HFX14392.1"/>
    </source>
</evidence>
<keyword evidence="5" id="KW-0863">Zinc-finger</keyword>
<dbReference type="PIRSF" id="PIRSF006256">
    <property type="entry name" value="CMPcnvr_hdrg_mat"/>
    <property type="match status" value="1"/>
</dbReference>
<dbReference type="InterPro" id="IPR017968">
    <property type="entry name" value="Acylphosphatase_CS"/>
</dbReference>
<evidence type="ECO:0000256" key="1">
    <source>
        <dbReference type="ARBA" id="ARBA00004711"/>
    </source>
</evidence>
<keyword evidence="6" id="KW-0862">Zinc</keyword>
<dbReference type="Pfam" id="PF01300">
    <property type="entry name" value="Sua5_yciO_yrdC"/>
    <property type="match status" value="1"/>
</dbReference>
<comment type="pathway">
    <text evidence="1">Protein modification; [NiFe] hydrogenase maturation.</text>
</comment>
<dbReference type="PROSITE" id="PS51160">
    <property type="entry name" value="ACYLPHOSPHATASE_3"/>
    <property type="match status" value="1"/>
</dbReference>
<dbReference type="EMBL" id="DTIN01000044">
    <property type="protein sequence ID" value="HFX14392.1"/>
    <property type="molecule type" value="Genomic_DNA"/>
</dbReference>
<dbReference type="UniPathway" id="UPA00335"/>
<evidence type="ECO:0000256" key="2">
    <source>
        <dbReference type="ARBA" id="ARBA00008097"/>
    </source>
</evidence>
<evidence type="ECO:0000256" key="5">
    <source>
        <dbReference type="ARBA" id="ARBA00022771"/>
    </source>
</evidence>
<dbReference type="PANTHER" id="PTHR42959">
    <property type="entry name" value="CARBAMOYLTRANSFERASE"/>
    <property type="match status" value="1"/>
</dbReference>
<dbReference type="SUPFAM" id="SSF53067">
    <property type="entry name" value="Actin-like ATPase domain"/>
    <property type="match status" value="1"/>
</dbReference>
<dbReference type="Gene3D" id="3.90.870.50">
    <property type="match status" value="1"/>
</dbReference>
<keyword evidence="9" id="KW-0378">Hydrolase</keyword>
<dbReference type="InterPro" id="IPR043129">
    <property type="entry name" value="ATPase_NBD"/>
</dbReference>